<reference evidence="2" key="1">
    <citation type="submission" date="2016-08" db="EMBL/GenBank/DDBJ databases">
        <authorList>
            <person name="Seilhamer J.J."/>
        </authorList>
    </citation>
    <scope>NUCLEOTIDE SEQUENCE</scope>
    <source>
        <strain evidence="2">86</strain>
    </source>
</reference>
<organism evidence="2">
    <name type="scientific">uncultured Pleomorphomonas sp</name>
    <dbReference type="NCBI Taxonomy" id="442121"/>
    <lineage>
        <taxon>Bacteria</taxon>
        <taxon>Pseudomonadati</taxon>
        <taxon>Pseudomonadota</taxon>
        <taxon>Alphaproteobacteria</taxon>
        <taxon>Hyphomicrobiales</taxon>
        <taxon>Pleomorphomonadaceae</taxon>
        <taxon>Pleomorphomonas</taxon>
        <taxon>environmental samples</taxon>
    </lineage>
</organism>
<evidence type="ECO:0000256" key="1">
    <source>
        <dbReference type="SAM" id="MobiDB-lite"/>
    </source>
</evidence>
<sequence length="81" mass="8780">MVPRRFGHQRLRHVHGQPREGGARGRPAGIGGADRRPLRRHHPVGGGGARDGGGGRRLIPDALYRPSSARPDTSGRAFCYH</sequence>
<protein>
    <submittedName>
        <fullName evidence="2">Uncharacterized protein</fullName>
    </submittedName>
</protein>
<proteinExistence type="predicted"/>
<evidence type="ECO:0000313" key="2">
    <source>
        <dbReference type="EMBL" id="SCM78406.1"/>
    </source>
</evidence>
<feature type="region of interest" description="Disordered" evidence="1">
    <location>
        <begin position="1"/>
        <end position="81"/>
    </location>
</feature>
<gene>
    <name evidence="2" type="ORF">KL86PLE_70153</name>
</gene>
<name>A0A212LLL2_9HYPH</name>
<dbReference type="AlphaFoldDB" id="A0A212LLL2"/>
<accession>A0A212LLL2</accession>
<dbReference type="EMBL" id="FMJD01000011">
    <property type="protein sequence ID" value="SCM78406.1"/>
    <property type="molecule type" value="Genomic_DNA"/>
</dbReference>
<feature type="compositionally biased region" description="Gly residues" evidence="1">
    <location>
        <begin position="44"/>
        <end position="56"/>
    </location>
</feature>
<feature type="compositionally biased region" description="Basic residues" evidence="1">
    <location>
        <begin position="1"/>
        <end position="16"/>
    </location>
</feature>